<dbReference type="GO" id="GO:0016616">
    <property type="term" value="F:oxidoreductase activity, acting on the CH-OH group of donors, NAD or NADP as acceptor"/>
    <property type="evidence" value="ECO:0007669"/>
    <property type="project" value="TreeGrafter"/>
</dbReference>
<dbReference type="InterPro" id="IPR020904">
    <property type="entry name" value="Sc_DH/Rdtase_CS"/>
</dbReference>
<dbReference type="OrthoDB" id="5296at2759"/>
<dbReference type="EMBL" id="JAPQKH010000003">
    <property type="protein sequence ID" value="KAJ5108569.1"/>
    <property type="molecule type" value="Genomic_DNA"/>
</dbReference>
<comment type="similarity">
    <text evidence="1">Belongs to the short-chain dehydrogenases/reductases (SDR) family.</text>
</comment>
<name>A0A9W9KJ45_9EURO</name>
<dbReference type="Pfam" id="PF00106">
    <property type="entry name" value="adh_short"/>
    <property type="match status" value="1"/>
</dbReference>
<dbReference type="FunFam" id="3.40.50.720:FF:000643">
    <property type="entry name" value="Short chain dehydrogenase/reductase family oxidoreductase, putative"/>
    <property type="match status" value="1"/>
</dbReference>
<dbReference type="PRINTS" id="PR00081">
    <property type="entry name" value="GDHRDH"/>
</dbReference>
<proteinExistence type="inferred from homology"/>
<dbReference type="SUPFAM" id="SSF51735">
    <property type="entry name" value="NAD(P)-binding Rossmann-fold domains"/>
    <property type="match status" value="1"/>
</dbReference>
<dbReference type="PROSITE" id="PS00061">
    <property type="entry name" value="ADH_SHORT"/>
    <property type="match status" value="1"/>
</dbReference>
<evidence type="ECO:0000256" key="1">
    <source>
        <dbReference type="ARBA" id="ARBA00006484"/>
    </source>
</evidence>
<evidence type="ECO:0000256" key="3">
    <source>
        <dbReference type="ARBA" id="ARBA00023002"/>
    </source>
</evidence>
<dbReference type="GO" id="GO:0005737">
    <property type="term" value="C:cytoplasm"/>
    <property type="evidence" value="ECO:0007669"/>
    <property type="project" value="TreeGrafter"/>
</dbReference>
<dbReference type="PANTHER" id="PTHR44229:SF4">
    <property type="entry name" value="15-HYDROXYPROSTAGLANDIN DEHYDROGENASE [NAD(+)]"/>
    <property type="match status" value="1"/>
</dbReference>
<dbReference type="PANTHER" id="PTHR44229">
    <property type="entry name" value="15-HYDROXYPROSTAGLANDIN DEHYDROGENASE [NAD(+)]"/>
    <property type="match status" value="1"/>
</dbReference>
<keyword evidence="5" id="KW-1185">Reference proteome</keyword>
<sequence length="316" mass="34070">MAFSVKGKSAIITGAGSGINLAFAQLLVENGCNILIADLALRPEAKVLVDKHSSGSGRAVFQETDVTDWVQLERMFEVAEEEFGEVDIVCPGAGVYEPHWSNFWRPPGTAASKDSPAGGRYALLDINVTHPIRTSQLAIAHFLKYRKNGRPKHLLHISSIAGQTAAFAAPIYTATKHAINGLVRSLGKLESLGIRVTAVAPGVIKTPLWTDHPEKLKMVDQSADAWVTPEEVGEVMLALVQQDQVSEIIGDRSGKGKQFPVQGGKIFEVSKTVREVLQFNDEGPGTRPGNTASDHAAVEKESFNILAQEGWGLSKL</sequence>
<keyword evidence="2" id="KW-0521">NADP</keyword>
<dbReference type="Gene3D" id="3.40.50.720">
    <property type="entry name" value="NAD(P)-binding Rossmann-like Domain"/>
    <property type="match status" value="1"/>
</dbReference>
<gene>
    <name evidence="4" type="ORF">N7456_005244</name>
</gene>
<protein>
    <submittedName>
        <fullName evidence="4">Uncharacterized protein</fullName>
    </submittedName>
</protein>
<dbReference type="InterPro" id="IPR002347">
    <property type="entry name" value="SDR_fam"/>
</dbReference>
<evidence type="ECO:0000256" key="2">
    <source>
        <dbReference type="ARBA" id="ARBA00022857"/>
    </source>
</evidence>
<reference evidence="4" key="1">
    <citation type="submission" date="2022-11" db="EMBL/GenBank/DDBJ databases">
        <authorList>
            <person name="Petersen C."/>
        </authorList>
    </citation>
    <scope>NUCLEOTIDE SEQUENCE</scope>
    <source>
        <strain evidence="4">IBT 30069</strain>
    </source>
</reference>
<accession>A0A9W9KJ45</accession>
<dbReference type="Proteomes" id="UP001149165">
    <property type="component" value="Unassembled WGS sequence"/>
</dbReference>
<organism evidence="4 5">
    <name type="scientific">Penicillium angulare</name>
    <dbReference type="NCBI Taxonomy" id="116970"/>
    <lineage>
        <taxon>Eukaryota</taxon>
        <taxon>Fungi</taxon>
        <taxon>Dikarya</taxon>
        <taxon>Ascomycota</taxon>
        <taxon>Pezizomycotina</taxon>
        <taxon>Eurotiomycetes</taxon>
        <taxon>Eurotiomycetidae</taxon>
        <taxon>Eurotiales</taxon>
        <taxon>Aspergillaceae</taxon>
        <taxon>Penicillium</taxon>
    </lineage>
</organism>
<reference evidence="4" key="2">
    <citation type="journal article" date="2023" name="IMA Fungus">
        <title>Comparative genomic study of the Penicillium genus elucidates a diverse pangenome and 15 lateral gene transfer events.</title>
        <authorList>
            <person name="Petersen C."/>
            <person name="Sorensen T."/>
            <person name="Nielsen M.R."/>
            <person name="Sondergaard T.E."/>
            <person name="Sorensen J.L."/>
            <person name="Fitzpatrick D.A."/>
            <person name="Frisvad J.C."/>
            <person name="Nielsen K.L."/>
        </authorList>
    </citation>
    <scope>NUCLEOTIDE SEQUENCE</scope>
    <source>
        <strain evidence="4">IBT 30069</strain>
    </source>
</reference>
<evidence type="ECO:0000313" key="4">
    <source>
        <dbReference type="EMBL" id="KAJ5108569.1"/>
    </source>
</evidence>
<keyword evidence="3" id="KW-0560">Oxidoreductase</keyword>
<dbReference type="InterPro" id="IPR036291">
    <property type="entry name" value="NAD(P)-bd_dom_sf"/>
</dbReference>
<comment type="caution">
    <text evidence="4">The sequence shown here is derived from an EMBL/GenBank/DDBJ whole genome shotgun (WGS) entry which is preliminary data.</text>
</comment>
<evidence type="ECO:0000313" key="5">
    <source>
        <dbReference type="Proteomes" id="UP001149165"/>
    </source>
</evidence>
<dbReference type="AlphaFoldDB" id="A0A9W9KJ45"/>